<comment type="similarity">
    <text evidence="2 8">Belongs to the cytochrome P450 family.</text>
</comment>
<dbReference type="Pfam" id="PF00067">
    <property type="entry name" value="p450"/>
    <property type="match status" value="2"/>
</dbReference>
<dbReference type="InterPro" id="IPR017972">
    <property type="entry name" value="Cyt_P450_CS"/>
</dbReference>
<reference evidence="10 11" key="1">
    <citation type="journal article" date="2019" name="PLoS Biol.">
        <title>Sex chromosomes control vertical transmission of feminizing Wolbachia symbionts in an isopod.</title>
        <authorList>
            <person name="Becking T."/>
            <person name="Chebbi M.A."/>
            <person name="Giraud I."/>
            <person name="Moumen B."/>
            <person name="Laverre T."/>
            <person name="Caubet Y."/>
            <person name="Peccoud J."/>
            <person name="Gilbert C."/>
            <person name="Cordaux R."/>
        </authorList>
    </citation>
    <scope>NUCLEOTIDE SEQUENCE [LARGE SCALE GENOMIC DNA]</scope>
    <source>
        <strain evidence="10">ANa2</strain>
        <tissue evidence="10">Whole body excluding digestive tract and cuticle</tissue>
    </source>
</reference>
<dbReference type="AlphaFoldDB" id="A0A5N5SSN0"/>
<dbReference type="GO" id="GO:0006082">
    <property type="term" value="P:organic acid metabolic process"/>
    <property type="evidence" value="ECO:0007669"/>
    <property type="project" value="TreeGrafter"/>
</dbReference>
<evidence type="ECO:0000256" key="1">
    <source>
        <dbReference type="ARBA" id="ARBA00001971"/>
    </source>
</evidence>
<evidence type="ECO:0000313" key="10">
    <source>
        <dbReference type="EMBL" id="KAB7497203.1"/>
    </source>
</evidence>
<sequence>MILEIFLFVLAIYFISKIFNTKGNLPPGPVGIPYFGSFPYTTLKECIEAKAKYGNIFKVKAGAFNFVYICDFKTAKECLSKVEFANRPEWKTMNIFKGERDQGKSCGIIFSNGSHWLHNRRFLLRHLRDLGMGKSKIEGLIMREVEDLVEDFKGLTKKPSKLPFSINITVLNIIWQLVANEHLKTLNPSDPRDLMDDYLIEMKEKKSEDYSHFDFTDLTRITFDLFLAGNDTTSNMTQWFLNYMARFQDVQEKIQKEIDRVVPRGTLPETQFISKTRNKFDPSRFLDKNGKFISTCDGFQAFGIGKRQCLGEQFARMELYLITAALMQNFTFGPPKGRGTNEY</sequence>
<organism evidence="10 11">
    <name type="scientific">Armadillidium nasatum</name>
    <dbReference type="NCBI Taxonomy" id="96803"/>
    <lineage>
        <taxon>Eukaryota</taxon>
        <taxon>Metazoa</taxon>
        <taxon>Ecdysozoa</taxon>
        <taxon>Arthropoda</taxon>
        <taxon>Crustacea</taxon>
        <taxon>Multicrustacea</taxon>
        <taxon>Malacostraca</taxon>
        <taxon>Eumalacostraca</taxon>
        <taxon>Peracarida</taxon>
        <taxon>Isopoda</taxon>
        <taxon>Oniscidea</taxon>
        <taxon>Crinocheta</taxon>
        <taxon>Armadillidiidae</taxon>
        <taxon>Armadillidium</taxon>
    </lineage>
</organism>
<keyword evidence="7 8" id="KW-0503">Monooxygenase</keyword>
<evidence type="ECO:0000256" key="5">
    <source>
        <dbReference type="ARBA" id="ARBA00023002"/>
    </source>
</evidence>
<dbReference type="GO" id="GO:0005506">
    <property type="term" value="F:iron ion binding"/>
    <property type="evidence" value="ECO:0007669"/>
    <property type="project" value="InterPro"/>
</dbReference>
<proteinExistence type="inferred from homology"/>
<dbReference type="PANTHER" id="PTHR24300">
    <property type="entry name" value="CYTOCHROME P450 508A4-RELATED"/>
    <property type="match status" value="1"/>
</dbReference>
<dbReference type="Gene3D" id="1.10.630.10">
    <property type="entry name" value="Cytochrome P450"/>
    <property type="match status" value="3"/>
</dbReference>
<feature type="signal peptide" evidence="9">
    <location>
        <begin position="1"/>
        <end position="23"/>
    </location>
</feature>
<keyword evidence="3 8" id="KW-0349">Heme</keyword>
<evidence type="ECO:0000313" key="11">
    <source>
        <dbReference type="Proteomes" id="UP000326759"/>
    </source>
</evidence>
<evidence type="ECO:0000256" key="9">
    <source>
        <dbReference type="SAM" id="SignalP"/>
    </source>
</evidence>
<dbReference type="PANTHER" id="PTHR24300:SF376">
    <property type="entry name" value="CYTOCHROME P450 15A1"/>
    <property type="match status" value="1"/>
</dbReference>
<dbReference type="GO" id="GO:0016712">
    <property type="term" value="F:oxidoreductase activity, acting on paired donors, with incorporation or reduction of molecular oxygen, reduced flavin or flavoprotein as one donor, and incorporation of one atom of oxygen"/>
    <property type="evidence" value="ECO:0007669"/>
    <property type="project" value="TreeGrafter"/>
</dbReference>
<dbReference type="GO" id="GO:0005737">
    <property type="term" value="C:cytoplasm"/>
    <property type="evidence" value="ECO:0007669"/>
    <property type="project" value="TreeGrafter"/>
</dbReference>
<dbReference type="PRINTS" id="PR00385">
    <property type="entry name" value="P450"/>
</dbReference>
<dbReference type="GO" id="GO:0006805">
    <property type="term" value="P:xenobiotic metabolic process"/>
    <property type="evidence" value="ECO:0007669"/>
    <property type="project" value="TreeGrafter"/>
</dbReference>
<keyword evidence="9" id="KW-0732">Signal</keyword>
<protein>
    <submittedName>
        <fullName evidence="10">Cytochrome P450 2L1</fullName>
    </submittedName>
</protein>
<evidence type="ECO:0000256" key="6">
    <source>
        <dbReference type="ARBA" id="ARBA00023004"/>
    </source>
</evidence>
<accession>A0A5N5SSN0</accession>
<dbReference type="InterPro" id="IPR036396">
    <property type="entry name" value="Cyt_P450_sf"/>
</dbReference>
<evidence type="ECO:0000256" key="7">
    <source>
        <dbReference type="ARBA" id="ARBA00023033"/>
    </source>
</evidence>
<comment type="cofactor">
    <cofactor evidence="1">
        <name>heme</name>
        <dbReference type="ChEBI" id="CHEBI:30413"/>
    </cofactor>
</comment>
<dbReference type="EMBL" id="SEYY01020570">
    <property type="protein sequence ID" value="KAB7497203.1"/>
    <property type="molecule type" value="Genomic_DNA"/>
</dbReference>
<dbReference type="PROSITE" id="PS00086">
    <property type="entry name" value="CYTOCHROME_P450"/>
    <property type="match status" value="1"/>
</dbReference>
<keyword evidence="6 8" id="KW-0408">Iron</keyword>
<dbReference type="OrthoDB" id="3934656at2759"/>
<comment type="caution">
    <text evidence="10">The sequence shown here is derived from an EMBL/GenBank/DDBJ whole genome shotgun (WGS) entry which is preliminary data.</text>
</comment>
<dbReference type="Proteomes" id="UP000326759">
    <property type="component" value="Unassembled WGS sequence"/>
</dbReference>
<keyword evidence="4 8" id="KW-0479">Metal-binding</keyword>
<dbReference type="SUPFAM" id="SSF48264">
    <property type="entry name" value="Cytochrome P450"/>
    <property type="match status" value="1"/>
</dbReference>
<dbReference type="InterPro" id="IPR001128">
    <property type="entry name" value="Cyt_P450"/>
</dbReference>
<evidence type="ECO:0000256" key="4">
    <source>
        <dbReference type="ARBA" id="ARBA00022723"/>
    </source>
</evidence>
<keyword evidence="11" id="KW-1185">Reference proteome</keyword>
<keyword evidence="5 8" id="KW-0560">Oxidoreductase</keyword>
<gene>
    <name evidence="10" type="ORF">Anas_12251</name>
</gene>
<evidence type="ECO:0000256" key="8">
    <source>
        <dbReference type="RuleBase" id="RU000461"/>
    </source>
</evidence>
<feature type="chain" id="PRO_5024435882" evidence="9">
    <location>
        <begin position="24"/>
        <end position="343"/>
    </location>
</feature>
<evidence type="ECO:0000256" key="2">
    <source>
        <dbReference type="ARBA" id="ARBA00010617"/>
    </source>
</evidence>
<dbReference type="InterPro" id="IPR050182">
    <property type="entry name" value="Cytochrome_P450_fam2"/>
</dbReference>
<evidence type="ECO:0000256" key="3">
    <source>
        <dbReference type="ARBA" id="ARBA00022617"/>
    </source>
</evidence>
<dbReference type="GO" id="GO:0020037">
    <property type="term" value="F:heme binding"/>
    <property type="evidence" value="ECO:0007669"/>
    <property type="project" value="InterPro"/>
</dbReference>
<name>A0A5N5SSN0_9CRUS</name>